<feature type="region of interest" description="Disordered" evidence="1">
    <location>
        <begin position="1"/>
        <end position="40"/>
    </location>
</feature>
<keyword evidence="2" id="KW-0812">Transmembrane</keyword>
<evidence type="ECO:0000256" key="1">
    <source>
        <dbReference type="SAM" id="MobiDB-lite"/>
    </source>
</evidence>
<accession>A0ABU2X284</accession>
<protein>
    <submittedName>
        <fullName evidence="3">Uncharacterized protein</fullName>
    </submittedName>
</protein>
<organism evidence="3 4">
    <name type="scientific">Micromonospora reichwaldensis</name>
    <dbReference type="NCBI Taxonomy" id="3075516"/>
    <lineage>
        <taxon>Bacteria</taxon>
        <taxon>Bacillati</taxon>
        <taxon>Actinomycetota</taxon>
        <taxon>Actinomycetes</taxon>
        <taxon>Micromonosporales</taxon>
        <taxon>Micromonosporaceae</taxon>
        <taxon>Micromonospora</taxon>
    </lineage>
</organism>
<gene>
    <name evidence="3" type="ORF">RM555_25215</name>
</gene>
<evidence type="ECO:0000313" key="4">
    <source>
        <dbReference type="Proteomes" id="UP001180973"/>
    </source>
</evidence>
<evidence type="ECO:0000313" key="3">
    <source>
        <dbReference type="EMBL" id="MDT0532305.1"/>
    </source>
</evidence>
<keyword evidence="2" id="KW-1133">Transmembrane helix</keyword>
<proteinExistence type="predicted"/>
<keyword evidence="2" id="KW-0472">Membrane</keyword>
<dbReference type="Proteomes" id="UP001180973">
    <property type="component" value="Unassembled WGS sequence"/>
</dbReference>
<name>A0ABU2X284_9ACTN</name>
<dbReference type="RefSeq" id="WP_311414068.1">
    <property type="nucleotide sequence ID" value="NZ_JAVRFL010000037.1"/>
</dbReference>
<dbReference type="EMBL" id="JAVRFL010000037">
    <property type="protein sequence ID" value="MDT0532305.1"/>
    <property type="molecule type" value="Genomic_DNA"/>
</dbReference>
<sequence>MNEPSTPMPSDQPAASPHPVMPTADTTNQERETSQRLQMGRKQRRNLLAAAAIGIVVLLTAVGIGLAVSQGSGDSDGTPKAKEATFLEEAREGCGDSALPYAELGDEGRTLTLRSSGKEDAGLTWAQLECFWTALEVPDSIRAEIETTRALDGRQTGEWNGKRASWTYHPDNGLRMVVTLTD</sequence>
<feature type="transmembrane region" description="Helical" evidence="2">
    <location>
        <begin position="46"/>
        <end position="68"/>
    </location>
</feature>
<evidence type="ECO:0000256" key="2">
    <source>
        <dbReference type="SAM" id="Phobius"/>
    </source>
</evidence>
<keyword evidence="4" id="KW-1185">Reference proteome</keyword>
<comment type="caution">
    <text evidence="3">The sequence shown here is derived from an EMBL/GenBank/DDBJ whole genome shotgun (WGS) entry which is preliminary data.</text>
</comment>
<reference evidence="3" key="1">
    <citation type="submission" date="2023-09" db="EMBL/GenBank/DDBJ databases">
        <title>30 novel species of actinomycetes from the DSMZ collection.</title>
        <authorList>
            <person name="Nouioui I."/>
        </authorList>
    </citation>
    <scope>NUCLEOTIDE SEQUENCE</scope>
    <source>
        <strain evidence="3">DSM 115977</strain>
    </source>
</reference>